<accession>A0ABU4RNL8</accession>
<dbReference type="PANTHER" id="PTHR43667">
    <property type="entry name" value="CYCLOPROPANE-FATTY-ACYL-PHOSPHOLIPID SYNTHASE"/>
    <property type="match status" value="1"/>
</dbReference>
<evidence type="ECO:0000256" key="3">
    <source>
        <dbReference type="ARBA" id="ARBA00022679"/>
    </source>
</evidence>
<dbReference type="InterPro" id="IPR003333">
    <property type="entry name" value="CMAS"/>
</dbReference>
<dbReference type="InterPro" id="IPR050723">
    <property type="entry name" value="CFA/CMAS"/>
</dbReference>
<dbReference type="GO" id="GO:0032259">
    <property type="term" value="P:methylation"/>
    <property type="evidence" value="ECO:0007669"/>
    <property type="project" value="UniProtKB-KW"/>
</dbReference>
<reference evidence="7 8" key="1">
    <citation type="submission" date="2023-11" db="EMBL/GenBank/DDBJ databases">
        <authorList>
            <person name="Bao R."/>
        </authorList>
    </citation>
    <scope>NUCLEOTIDE SEQUENCE [LARGE SCALE GENOMIC DNA]</scope>
    <source>
        <strain evidence="7 8">PJ23</strain>
    </source>
</reference>
<dbReference type="EC" id="2.1.1.-" evidence="7"/>
<keyword evidence="5" id="KW-0443">Lipid metabolism</keyword>
<dbReference type="Pfam" id="PF25371">
    <property type="entry name" value="DUF7884"/>
    <property type="match status" value="1"/>
</dbReference>
<dbReference type="SUPFAM" id="SSF53335">
    <property type="entry name" value="S-adenosyl-L-methionine-dependent methyltransferases"/>
    <property type="match status" value="1"/>
</dbReference>
<dbReference type="Gene3D" id="3.40.50.150">
    <property type="entry name" value="Vaccinia Virus protein VP39"/>
    <property type="match status" value="1"/>
</dbReference>
<sequence length="415" mass="47136">MAMLLESMMRHAIRRGSLDVITHDGKRFRTGDGTGPDLAIRFTDAAAQRALLRNPDLALGELYMLGRLVVEDGSVADVLDLMLGNLHGRPYPAASRARARVRKLVRQWRQMNRGARSRRNVAHHYDLDRRLYDLFLDADRQYSCAYFEHPGQSLDDAQMAKKRHITAKLAVEPGHRVLDIGCGWGGLGLYLAEQAGADVTGITLSEEQLAIARGRAQERHLDRHVDFRLEDYRNTRGNFDRIVSVGMFEHVGVGFYETYFQQSARLLAPDGVMLMHTIGRIDGPGSNNPWVEKYIFPGGYIPAMSEITASIERSGLIVTDVEVLRLHYAETLKAWRERFMARREEAAALYDEAFVRMWEFYLAGSEASFRCGDIVVFQVQLAKRIETLPITRGYIAEREQDLRRREAVPLRLAGE</sequence>
<keyword evidence="4" id="KW-0949">S-adenosyl-L-methionine</keyword>
<evidence type="ECO:0000256" key="5">
    <source>
        <dbReference type="ARBA" id="ARBA00023098"/>
    </source>
</evidence>
<dbReference type="PIRSF" id="PIRSF003085">
    <property type="entry name" value="CMAS"/>
    <property type="match status" value="1"/>
</dbReference>
<dbReference type="CDD" id="cd02440">
    <property type="entry name" value="AdoMet_MTases"/>
    <property type="match status" value="1"/>
</dbReference>
<evidence type="ECO:0000256" key="4">
    <source>
        <dbReference type="ARBA" id="ARBA00022691"/>
    </source>
</evidence>
<name>A0ABU4RNL8_9HYPH</name>
<keyword evidence="3 7" id="KW-0808">Transferase</keyword>
<dbReference type="PANTHER" id="PTHR43667:SF1">
    <property type="entry name" value="CYCLOPROPANE-FATTY-ACYL-PHOSPHOLIPID SYNTHASE"/>
    <property type="match status" value="1"/>
</dbReference>
<organism evidence="7 8">
    <name type="scientific">Terrihabitans rhizophilus</name>
    <dbReference type="NCBI Taxonomy" id="3092662"/>
    <lineage>
        <taxon>Bacteria</taxon>
        <taxon>Pseudomonadati</taxon>
        <taxon>Pseudomonadota</taxon>
        <taxon>Alphaproteobacteria</taxon>
        <taxon>Hyphomicrobiales</taxon>
        <taxon>Terrihabitans</taxon>
    </lineage>
</organism>
<evidence type="ECO:0000259" key="6">
    <source>
        <dbReference type="Pfam" id="PF25371"/>
    </source>
</evidence>
<evidence type="ECO:0000313" key="8">
    <source>
        <dbReference type="Proteomes" id="UP001274321"/>
    </source>
</evidence>
<comment type="similarity">
    <text evidence="1">Belongs to the CFA/CMAS family.</text>
</comment>
<comment type="caution">
    <text evidence="7">The sequence shown here is derived from an EMBL/GenBank/DDBJ whole genome shotgun (WGS) entry which is preliminary data.</text>
</comment>
<evidence type="ECO:0000313" key="7">
    <source>
        <dbReference type="EMBL" id="MDX6805245.1"/>
    </source>
</evidence>
<dbReference type="RefSeq" id="WP_319843370.1">
    <property type="nucleotide sequence ID" value="NZ_JAXAFJ010000002.1"/>
</dbReference>
<dbReference type="EMBL" id="JAXAFJ010000002">
    <property type="protein sequence ID" value="MDX6805245.1"/>
    <property type="molecule type" value="Genomic_DNA"/>
</dbReference>
<evidence type="ECO:0000256" key="1">
    <source>
        <dbReference type="ARBA" id="ARBA00010815"/>
    </source>
</evidence>
<dbReference type="Pfam" id="PF02353">
    <property type="entry name" value="CMAS"/>
    <property type="match status" value="1"/>
</dbReference>
<evidence type="ECO:0000256" key="2">
    <source>
        <dbReference type="ARBA" id="ARBA00022603"/>
    </source>
</evidence>
<dbReference type="InterPro" id="IPR029063">
    <property type="entry name" value="SAM-dependent_MTases_sf"/>
</dbReference>
<proteinExistence type="inferred from homology"/>
<dbReference type="Proteomes" id="UP001274321">
    <property type="component" value="Unassembled WGS sequence"/>
</dbReference>
<keyword evidence="2 7" id="KW-0489">Methyltransferase</keyword>
<protein>
    <submittedName>
        <fullName evidence="7">Cyclopropane-fatty-acyl-phospholipid synthase family protein</fullName>
        <ecNumber evidence="7">2.1.1.-</ecNumber>
    </submittedName>
</protein>
<dbReference type="GO" id="GO:0008168">
    <property type="term" value="F:methyltransferase activity"/>
    <property type="evidence" value="ECO:0007669"/>
    <property type="project" value="UniProtKB-KW"/>
</dbReference>
<gene>
    <name evidence="7" type="ORF">SCD90_04130</name>
</gene>
<feature type="domain" description="DUF7884" evidence="6">
    <location>
        <begin position="16"/>
        <end position="82"/>
    </location>
</feature>
<dbReference type="InterPro" id="IPR057206">
    <property type="entry name" value="DUF7884"/>
</dbReference>
<keyword evidence="8" id="KW-1185">Reference proteome</keyword>